<protein>
    <submittedName>
        <fullName evidence="1">Uncharacterized protein</fullName>
    </submittedName>
</protein>
<dbReference type="Proteomes" id="UP000005237">
    <property type="component" value="Unassembled WGS sequence"/>
</dbReference>
<evidence type="ECO:0000313" key="1">
    <source>
        <dbReference type="EnsemblMetazoa" id="CJA13398.1"/>
    </source>
</evidence>
<dbReference type="EnsemblMetazoa" id="CJA13398.1">
    <property type="protein sequence ID" value="CJA13398.1"/>
    <property type="gene ID" value="WBGene00132602"/>
</dbReference>
<name>A0A8R1DVG7_CAEJA</name>
<sequence>MFQANRSALRVFPQRFAILSHVHHICVLNQWPIDNCRRPKWLFRATSDIPFHSKICWRTRSKLLFDLTCGSLVEVSLEDFIATARWRQAAKATTEWNGMAYKMEYAERSQTTCSISA</sequence>
<reference evidence="1" key="2">
    <citation type="submission" date="2022-06" db="UniProtKB">
        <authorList>
            <consortium name="EnsemblMetazoa"/>
        </authorList>
    </citation>
    <scope>IDENTIFICATION</scope>
    <source>
        <strain evidence="1">DF5081</strain>
    </source>
</reference>
<proteinExistence type="predicted"/>
<evidence type="ECO:0000313" key="2">
    <source>
        <dbReference type="Proteomes" id="UP000005237"/>
    </source>
</evidence>
<organism evidence="1 2">
    <name type="scientific">Caenorhabditis japonica</name>
    <dbReference type="NCBI Taxonomy" id="281687"/>
    <lineage>
        <taxon>Eukaryota</taxon>
        <taxon>Metazoa</taxon>
        <taxon>Ecdysozoa</taxon>
        <taxon>Nematoda</taxon>
        <taxon>Chromadorea</taxon>
        <taxon>Rhabditida</taxon>
        <taxon>Rhabditina</taxon>
        <taxon>Rhabditomorpha</taxon>
        <taxon>Rhabditoidea</taxon>
        <taxon>Rhabditidae</taxon>
        <taxon>Peloderinae</taxon>
        <taxon>Caenorhabditis</taxon>
    </lineage>
</organism>
<reference evidence="2" key="1">
    <citation type="submission" date="2010-08" db="EMBL/GenBank/DDBJ databases">
        <authorList>
            <consortium name="Caenorhabditis japonica Sequencing Consortium"/>
            <person name="Wilson R.K."/>
        </authorList>
    </citation>
    <scope>NUCLEOTIDE SEQUENCE [LARGE SCALE GENOMIC DNA]</scope>
    <source>
        <strain evidence="2">DF5081</strain>
    </source>
</reference>
<keyword evidence="2" id="KW-1185">Reference proteome</keyword>
<dbReference type="AlphaFoldDB" id="A0A8R1DVG7"/>
<accession>A0A8R1DVG7</accession>